<dbReference type="Proteomes" id="UP000178710">
    <property type="component" value="Unassembled WGS sequence"/>
</dbReference>
<dbReference type="GO" id="GO:0035312">
    <property type="term" value="F:5'-3' DNA exonuclease activity"/>
    <property type="evidence" value="ECO:0007669"/>
    <property type="project" value="TreeGrafter"/>
</dbReference>
<evidence type="ECO:0000259" key="1">
    <source>
        <dbReference type="SMART" id="SM00481"/>
    </source>
</evidence>
<dbReference type="PANTHER" id="PTHR42924:SF3">
    <property type="entry name" value="POLYMERASE_HISTIDINOL PHOSPHATASE N-TERMINAL DOMAIN-CONTAINING PROTEIN"/>
    <property type="match status" value="1"/>
</dbReference>
<evidence type="ECO:0000313" key="2">
    <source>
        <dbReference type="EMBL" id="OHA01738.1"/>
    </source>
</evidence>
<dbReference type="InterPro" id="IPR003141">
    <property type="entry name" value="Pol/His_phosphatase_N"/>
</dbReference>
<dbReference type="CDD" id="cd07438">
    <property type="entry name" value="PHP_HisPPase_AMP"/>
    <property type="match status" value="1"/>
</dbReference>
<dbReference type="SMART" id="SM00481">
    <property type="entry name" value="POLIIIAc"/>
    <property type="match status" value="1"/>
</dbReference>
<reference evidence="2 3" key="1">
    <citation type="journal article" date="2016" name="Nat. Commun.">
        <title>Thousands of microbial genomes shed light on interconnected biogeochemical processes in an aquifer system.</title>
        <authorList>
            <person name="Anantharaman K."/>
            <person name="Brown C.T."/>
            <person name="Hug L.A."/>
            <person name="Sharon I."/>
            <person name="Castelle C.J."/>
            <person name="Probst A.J."/>
            <person name="Thomas B.C."/>
            <person name="Singh A."/>
            <person name="Wilkins M.J."/>
            <person name="Karaoz U."/>
            <person name="Brodie E.L."/>
            <person name="Williams K.H."/>
            <person name="Hubbard S.S."/>
            <person name="Banfield J.F."/>
        </authorList>
    </citation>
    <scope>NUCLEOTIDE SEQUENCE [LARGE SCALE GENOMIC DNA]</scope>
</reference>
<dbReference type="GO" id="GO:0004534">
    <property type="term" value="F:5'-3' RNA exonuclease activity"/>
    <property type="evidence" value="ECO:0007669"/>
    <property type="project" value="TreeGrafter"/>
</dbReference>
<feature type="domain" description="Polymerase/histidinol phosphatase N-terminal" evidence="1">
    <location>
        <begin position="3"/>
        <end position="68"/>
    </location>
</feature>
<dbReference type="Gene3D" id="3.20.20.140">
    <property type="entry name" value="Metal-dependent hydrolases"/>
    <property type="match status" value="1"/>
</dbReference>
<comment type="caution">
    <text evidence="2">The sequence shown here is derived from an EMBL/GenBank/DDBJ whole genome shotgun (WGS) entry which is preliminary data.</text>
</comment>
<dbReference type="InterPro" id="IPR052018">
    <property type="entry name" value="PHP_domain"/>
</dbReference>
<dbReference type="AlphaFoldDB" id="A0A1G2KQN8"/>
<dbReference type="SUPFAM" id="SSF89550">
    <property type="entry name" value="PHP domain-like"/>
    <property type="match status" value="1"/>
</dbReference>
<dbReference type="PANTHER" id="PTHR42924">
    <property type="entry name" value="EXONUCLEASE"/>
    <property type="match status" value="1"/>
</dbReference>
<sequence length="307" mass="33809">MKIDYQVHTTASDGKFSPKECVAMAKKNGVESIAITDHDTVGGIEEAVLAGQEFGVEIISGIEMSCEKGDWGIHMLGFGIDPKNVTLQAQLEEFRLGRETRAERAVLKLQELGFHVDFADVRKRAAGVIARPHIADEIMEHPANAEKLAREKITTRKDLFDAYLADEAKTPVFASHTRLTIERAINLIHNAGGVAVWSHPLVSIADFKLVGEALQQFILWGLDGIEVIGNFTEDDTEFLEGLAAKYKLLRSVGSDFHDTFVDPEKLEEGAAAIGGYKTYGYPIEGIRESVLATIKKRRTEVAPQVSF</sequence>
<gene>
    <name evidence="2" type="ORF">A3C12_01235</name>
</gene>
<name>A0A1G2KQN8_9BACT</name>
<dbReference type="InterPro" id="IPR004013">
    <property type="entry name" value="PHP_dom"/>
</dbReference>
<protein>
    <recommendedName>
        <fullName evidence="1">Polymerase/histidinol phosphatase N-terminal domain-containing protein</fullName>
    </recommendedName>
</protein>
<dbReference type="Pfam" id="PF02811">
    <property type="entry name" value="PHP"/>
    <property type="match status" value="1"/>
</dbReference>
<dbReference type="InterPro" id="IPR016195">
    <property type="entry name" value="Pol/histidinol_Pase-like"/>
</dbReference>
<evidence type="ECO:0000313" key="3">
    <source>
        <dbReference type="Proteomes" id="UP000178710"/>
    </source>
</evidence>
<proteinExistence type="predicted"/>
<dbReference type="EMBL" id="MHQK01000019">
    <property type="protein sequence ID" value="OHA01738.1"/>
    <property type="molecule type" value="Genomic_DNA"/>
</dbReference>
<dbReference type="Gene3D" id="1.10.150.650">
    <property type="match status" value="1"/>
</dbReference>
<accession>A0A1G2KQN8</accession>
<organism evidence="2 3">
    <name type="scientific">Candidatus Sungbacteria bacterium RIFCSPHIGHO2_02_FULL_49_20</name>
    <dbReference type="NCBI Taxonomy" id="1802272"/>
    <lineage>
        <taxon>Bacteria</taxon>
        <taxon>Candidatus Sungiibacteriota</taxon>
    </lineage>
</organism>